<dbReference type="RefSeq" id="WP_184727876.1">
    <property type="nucleotide sequence ID" value="NZ_JACHIW010000001.1"/>
</dbReference>
<proteinExistence type="predicted"/>
<feature type="region of interest" description="Disordered" evidence="1">
    <location>
        <begin position="235"/>
        <end position="258"/>
    </location>
</feature>
<dbReference type="Proteomes" id="UP000584374">
    <property type="component" value="Unassembled WGS sequence"/>
</dbReference>
<dbReference type="SUPFAM" id="SSF53335">
    <property type="entry name" value="S-adenosyl-L-methionine-dependent methyltransferases"/>
    <property type="match status" value="1"/>
</dbReference>
<feature type="region of interest" description="Disordered" evidence="1">
    <location>
        <begin position="203"/>
        <end position="222"/>
    </location>
</feature>
<reference evidence="2 3" key="1">
    <citation type="submission" date="2020-08" db="EMBL/GenBank/DDBJ databases">
        <title>Sequencing the genomes of 1000 actinobacteria strains.</title>
        <authorList>
            <person name="Klenk H.-P."/>
        </authorList>
    </citation>
    <scope>NUCLEOTIDE SEQUENCE [LARGE SCALE GENOMIC DNA]</scope>
    <source>
        <strain evidence="2 3">DSM 45584</strain>
    </source>
</reference>
<sequence>MWPTPIVDKIVTSFTRLGGRVVLLTGPGTAAIPGKPAPENSWHDESDSEVEAALTAIQALDRTAQTVHLSPTPGTHPPAFPPYRADLLDEPQGPDGAQTAERSNALLEHLADQAARADAVIADLRPHHSGQANTDHLARTAARLLRTGGILTVLTHSDNSRGQLVDPTGPVVAACQNADLLYLQHIVVLLTPLRDGHVVIGPETTGTTGRPHPPTKDHNRPAPHRRIHADLLVFAQPHQHQAPPPPPAVPVPGTRASR</sequence>
<organism evidence="2 3">
    <name type="scientific">Saccharopolyspora phatthalungensis</name>
    <dbReference type="NCBI Taxonomy" id="664693"/>
    <lineage>
        <taxon>Bacteria</taxon>
        <taxon>Bacillati</taxon>
        <taxon>Actinomycetota</taxon>
        <taxon>Actinomycetes</taxon>
        <taxon>Pseudonocardiales</taxon>
        <taxon>Pseudonocardiaceae</taxon>
        <taxon>Saccharopolyspora</taxon>
    </lineage>
</organism>
<dbReference type="Gene3D" id="3.40.50.150">
    <property type="entry name" value="Vaccinia Virus protein VP39"/>
    <property type="match status" value="1"/>
</dbReference>
<evidence type="ECO:0000313" key="3">
    <source>
        <dbReference type="Proteomes" id="UP000584374"/>
    </source>
</evidence>
<keyword evidence="3" id="KW-1185">Reference proteome</keyword>
<evidence type="ECO:0000256" key="1">
    <source>
        <dbReference type="SAM" id="MobiDB-lite"/>
    </source>
</evidence>
<evidence type="ECO:0000313" key="2">
    <source>
        <dbReference type="EMBL" id="MBB5156805.1"/>
    </source>
</evidence>
<dbReference type="EMBL" id="JACHIW010000001">
    <property type="protein sequence ID" value="MBB5156805.1"/>
    <property type="molecule type" value="Genomic_DNA"/>
</dbReference>
<protein>
    <submittedName>
        <fullName evidence="2">Uncharacterized protein</fullName>
    </submittedName>
</protein>
<dbReference type="InterPro" id="IPR029063">
    <property type="entry name" value="SAM-dependent_MTases_sf"/>
</dbReference>
<comment type="caution">
    <text evidence="2">The sequence shown here is derived from an EMBL/GenBank/DDBJ whole genome shotgun (WGS) entry which is preliminary data.</text>
</comment>
<name>A0A840QE99_9PSEU</name>
<accession>A0A840QE99</accession>
<dbReference type="AlphaFoldDB" id="A0A840QE99"/>
<gene>
    <name evidence="2" type="ORF">BJ970_004339</name>
</gene>